<reference evidence="1 2" key="1">
    <citation type="submission" date="2009-12" db="EMBL/GenBank/DDBJ databases">
        <title>Genome Sequence of Lactobacillus gasseri 224-1.</title>
        <authorList>
            <person name="Durkin A.S."/>
            <person name="Madupu R."/>
            <person name="Torralba M."/>
            <person name="Methe B."/>
            <person name="Sutton G."/>
            <person name="Strausberg R.L."/>
            <person name="Nelson K.E."/>
        </authorList>
    </citation>
    <scope>NUCLEOTIDE SEQUENCE [LARGE SCALE GENOMIC DNA]</scope>
    <source>
        <strain evidence="1 2">224-1</strain>
    </source>
</reference>
<evidence type="ECO:0000313" key="2">
    <source>
        <dbReference type="Proteomes" id="UP000003684"/>
    </source>
</evidence>
<evidence type="ECO:0000313" key="1">
    <source>
        <dbReference type="EMBL" id="EFB62676.1"/>
    </source>
</evidence>
<name>D1YIS8_LACGS</name>
<proteinExistence type="predicted"/>
<protein>
    <submittedName>
        <fullName evidence="1">Uncharacterized protein</fullName>
    </submittedName>
</protein>
<accession>D1YIS8</accession>
<sequence length="40" mass="4766">MNDDQYGYYLTGNVTADQKTKFFSSLKEKDIKVYSLYEVY</sequence>
<dbReference type="Proteomes" id="UP000003684">
    <property type="component" value="Unassembled WGS sequence"/>
</dbReference>
<dbReference type="EMBL" id="ADFT01000013">
    <property type="protein sequence ID" value="EFB62676.1"/>
    <property type="molecule type" value="Genomic_DNA"/>
</dbReference>
<comment type="caution">
    <text evidence="1">The sequence shown here is derived from an EMBL/GenBank/DDBJ whole genome shotgun (WGS) entry which is preliminary data.</text>
</comment>
<organism evidence="1 2">
    <name type="scientific">Lactobacillus gasseri 224-1</name>
    <dbReference type="NCBI Taxonomy" id="679196"/>
    <lineage>
        <taxon>Bacteria</taxon>
        <taxon>Bacillati</taxon>
        <taxon>Bacillota</taxon>
        <taxon>Bacilli</taxon>
        <taxon>Lactobacillales</taxon>
        <taxon>Lactobacillaceae</taxon>
        <taxon>Lactobacillus</taxon>
    </lineage>
</organism>
<gene>
    <name evidence="1" type="ORF">HMPREF9209_0851</name>
</gene>
<dbReference type="AlphaFoldDB" id="D1YIS8"/>